<accession>A0A3M7SK42</accession>
<gene>
    <name evidence="1" type="ORF">BpHYR1_003104</name>
</gene>
<protein>
    <submittedName>
        <fullName evidence="1">Uncharacterized protein</fullName>
    </submittedName>
</protein>
<dbReference type="Proteomes" id="UP000276133">
    <property type="component" value="Unassembled WGS sequence"/>
</dbReference>
<proteinExistence type="predicted"/>
<evidence type="ECO:0000313" key="1">
    <source>
        <dbReference type="EMBL" id="RNA35888.1"/>
    </source>
</evidence>
<organism evidence="1 2">
    <name type="scientific">Brachionus plicatilis</name>
    <name type="common">Marine rotifer</name>
    <name type="synonym">Brachionus muelleri</name>
    <dbReference type="NCBI Taxonomy" id="10195"/>
    <lineage>
        <taxon>Eukaryota</taxon>
        <taxon>Metazoa</taxon>
        <taxon>Spiralia</taxon>
        <taxon>Gnathifera</taxon>
        <taxon>Rotifera</taxon>
        <taxon>Eurotatoria</taxon>
        <taxon>Monogononta</taxon>
        <taxon>Pseudotrocha</taxon>
        <taxon>Ploima</taxon>
        <taxon>Brachionidae</taxon>
        <taxon>Brachionus</taxon>
    </lineage>
</organism>
<name>A0A3M7SK42_BRAPC</name>
<reference evidence="1 2" key="1">
    <citation type="journal article" date="2018" name="Sci. Rep.">
        <title>Genomic signatures of local adaptation to the degree of environmental predictability in rotifers.</title>
        <authorList>
            <person name="Franch-Gras L."/>
            <person name="Hahn C."/>
            <person name="Garcia-Roger E.M."/>
            <person name="Carmona M.J."/>
            <person name="Serra M."/>
            <person name="Gomez A."/>
        </authorList>
    </citation>
    <scope>NUCLEOTIDE SEQUENCE [LARGE SCALE GENOMIC DNA]</scope>
    <source>
        <strain evidence="1">HYR1</strain>
    </source>
</reference>
<dbReference type="EMBL" id="REGN01001277">
    <property type="protein sequence ID" value="RNA35888.1"/>
    <property type="molecule type" value="Genomic_DNA"/>
</dbReference>
<dbReference type="AlphaFoldDB" id="A0A3M7SK42"/>
<evidence type="ECO:0000313" key="2">
    <source>
        <dbReference type="Proteomes" id="UP000276133"/>
    </source>
</evidence>
<comment type="caution">
    <text evidence="1">The sequence shown here is derived from an EMBL/GenBank/DDBJ whole genome shotgun (WGS) entry which is preliminary data.</text>
</comment>
<sequence>MFVSENEFRHGKDSTVNYNAAIFRKKLGESIFLILFSEDNEARLFNRYFHLPLEEPFSSSSNYELGLVPKLLPLLTFLSLMKSLKR</sequence>
<keyword evidence="2" id="KW-1185">Reference proteome</keyword>